<comment type="caution">
    <text evidence="1">The sequence shown here is derived from an EMBL/GenBank/DDBJ whole genome shotgun (WGS) entry which is preliminary data.</text>
</comment>
<dbReference type="EMBL" id="CM043801">
    <property type="protein sequence ID" value="KAI4809981.1"/>
    <property type="molecule type" value="Genomic_DNA"/>
</dbReference>
<accession>A0ACB9WBG9</accession>
<dbReference type="Proteomes" id="UP001057452">
    <property type="component" value="Chromosome 17"/>
</dbReference>
<organism evidence="1 2">
    <name type="scientific">Chaenocephalus aceratus</name>
    <name type="common">Blackfin icefish</name>
    <name type="synonym">Chaenichthys aceratus</name>
    <dbReference type="NCBI Taxonomy" id="36190"/>
    <lineage>
        <taxon>Eukaryota</taxon>
        <taxon>Metazoa</taxon>
        <taxon>Chordata</taxon>
        <taxon>Craniata</taxon>
        <taxon>Vertebrata</taxon>
        <taxon>Euteleostomi</taxon>
        <taxon>Actinopterygii</taxon>
        <taxon>Neopterygii</taxon>
        <taxon>Teleostei</taxon>
        <taxon>Neoteleostei</taxon>
        <taxon>Acanthomorphata</taxon>
        <taxon>Eupercaria</taxon>
        <taxon>Perciformes</taxon>
        <taxon>Notothenioidei</taxon>
        <taxon>Channichthyidae</taxon>
        <taxon>Chaenocephalus</taxon>
    </lineage>
</organism>
<proteinExistence type="predicted"/>
<protein>
    <submittedName>
        <fullName evidence="1">Uncharacterized protein</fullName>
    </submittedName>
</protein>
<evidence type="ECO:0000313" key="2">
    <source>
        <dbReference type="Proteomes" id="UP001057452"/>
    </source>
</evidence>
<sequence length="483" mass="54693">MELEFKFEQLRHAEWLCAREAEEAERGLVHELEFRRLGVEARAVHLEARFDATRHLHLVPQFSEKDVDKYFSMFENIATTLKWPNDQWTLLLQSALTGKAQHVYASLCPNTQDYAVVKAAILRAYELVPEAYRQRFRALRKNNVQTYMEFAYEKELLFDRWCASEKVDTLVKMRELVLLEEFKSYCLPDNVAMYINEHKVTECSVAASLADEFVLTHKVLFDRPNYPVRRVESRPRWGLGDRPVASGGGSVGEVAERGMRGEMSECFHCGKKGHIKENCFALTRPSKQISLVMTPTHTSLSRDAQRGEDMKAYLPFISEGFVSLSGEGVKVPVTILRDTAASQSFIRRDVLPFDSGSEVDAGITVRYFGMHVMEVPLHTIHLTSELVSGPVVIGVENCFPVEGVSLILGNDLAGGRVLVKADVTCVPAESGAVDVLADAYPPGRWTSWRMRIRGCSPHVQSRGPWLLRLWPRKRTTWTCLIPS</sequence>
<name>A0ACB9WBG9_CHAAC</name>
<evidence type="ECO:0000313" key="1">
    <source>
        <dbReference type="EMBL" id="KAI4809981.1"/>
    </source>
</evidence>
<reference evidence="1" key="1">
    <citation type="submission" date="2022-05" db="EMBL/GenBank/DDBJ databases">
        <title>Chromosome-level genome of Chaenocephalus aceratus.</title>
        <authorList>
            <person name="Park H."/>
        </authorList>
    </citation>
    <scope>NUCLEOTIDE SEQUENCE</scope>
    <source>
        <strain evidence="1">KU_202001</strain>
    </source>
</reference>
<gene>
    <name evidence="1" type="ORF">KUCAC02_018831</name>
</gene>
<keyword evidence="2" id="KW-1185">Reference proteome</keyword>